<evidence type="ECO:0000256" key="2">
    <source>
        <dbReference type="ARBA" id="ARBA00022842"/>
    </source>
</evidence>
<dbReference type="PANTHER" id="PTHR31009">
    <property type="entry name" value="S-ADENOSYL-L-METHIONINE:CARBOXYL METHYLTRANSFERASE FAMILY PROTEIN"/>
    <property type="match status" value="1"/>
</dbReference>
<name>A0AAP0HYL6_9MAGN</name>
<dbReference type="Gene3D" id="3.40.50.150">
    <property type="entry name" value="Vaccinia Virus protein VP39"/>
    <property type="match status" value="1"/>
</dbReference>
<keyword evidence="4" id="KW-1185">Reference proteome</keyword>
<dbReference type="InterPro" id="IPR029063">
    <property type="entry name" value="SAM-dependent_MTases_sf"/>
</dbReference>
<dbReference type="Proteomes" id="UP001419268">
    <property type="component" value="Unassembled WGS sequence"/>
</dbReference>
<dbReference type="GO" id="GO:0046872">
    <property type="term" value="F:metal ion binding"/>
    <property type="evidence" value="ECO:0007669"/>
    <property type="project" value="UniProtKB-KW"/>
</dbReference>
<proteinExistence type="predicted"/>
<organism evidence="3 4">
    <name type="scientific">Stephania cephalantha</name>
    <dbReference type="NCBI Taxonomy" id="152367"/>
    <lineage>
        <taxon>Eukaryota</taxon>
        <taxon>Viridiplantae</taxon>
        <taxon>Streptophyta</taxon>
        <taxon>Embryophyta</taxon>
        <taxon>Tracheophyta</taxon>
        <taxon>Spermatophyta</taxon>
        <taxon>Magnoliopsida</taxon>
        <taxon>Ranunculales</taxon>
        <taxon>Menispermaceae</taxon>
        <taxon>Menispermoideae</taxon>
        <taxon>Cissampelideae</taxon>
        <taxon>Stephania</taxon>
    </lineage>
</organism>
<dbReference type="SUPFAM" id="SSF48403">
    <property type="entry name" value="Ankyrin repeat"/>
    <property type="match status" value="1"/>
</dbReference>
<protein>
    <submittedName>
        <fullName evidence="3">Uncharacterized protein</fullName>
    </submittedName>
</protein>
<accession>A0AAP0HYL6</accession>
<dbReference type="GO" id="GO:0008168">
    <property type="term" value="F:methyltransferase activity"/>
    <property type="evidence" value="ECO:0007669"/>
    <property type="project" value="InterPro"/>
</dbReference>
<dbReference type="EMBL" id="JBBNAG010000010">
    <property type="protein sequence ID" value="KAK9101114.1"/>
    <property type="molecule type" value="Genomic_DNA"/>
</dbReference>
<dbReference type="Gene3D" id="1.10.1200.270">
    <property type="entry name" value="Methyltransferase, alpha-helical capping domain"/>
    <property type="match status" value="1"/>
</dbReference>
<comment type="caution">
    <text evidence="3">The sequence shown here is derived from an EMBL/GenBank/DDBJ whole genome shotgun (WGS) entry which is preliminary data.</text>
</comment>
<dbReference type="SUPFAM" id="SSF53335">
    <property type="entry name" value="S-adenosyl-L-methionine-dependent methyltransferases"/>
    <property type="match status" value="1"/>
</dbReference>
<evidence type="ECO:0000256" key="1">
    <source>
        <dbReference type="ARBA" id="ARBA00022723"/>
    </source>
</evidence>
<dbReference type="InterPro" id="IPR042086">
    <property type="entry name" value="MeTrfase_capping"/>
</dbReference>
<keyword evidence="2" id="KW-0460">Magnesium</keyword>
<gene>
    <name evidence="3" type="ORF">Scep_024544</name>
</gene>
<dbReference type="Gene3D" id="1.25.40.20">
    <property type="entry name" value="Ankyrin repeat-containing domain"/>
    <property type="match status" value="1"/>
</dbReference>
<sequence length="706" mass="78951">MARRGHTVFGFSRDFYDLESLGLILYSDPDHRHVLFHLDVRDDEAVSLFAHNAIDLVGVPDIIGQRSSNLISISLILRVFTPILVCFSVIRSELLLFSTVDNTIDENVKNPLQSLCVCLLEVMPMLELQPHLMCSINQSGENVFSIAFLSAIDEDLMLETNDTMAKLEVRTKLRVSLKNAKWTLITRLATYDLAELQIEGDGNCQSVGANVNQKLFRGFATTAAVREGHLDILEILLKAGASQPACEEALLEASRLGHARPAELLMGSDMIRPHVAVHALVTACCRGFLDVVDTLLKVMALYFSMSGFLEDRRAWLSECEASAMGDVYIKTREDMEVNRVLHMNGGVGEASYASNSSLQRAVITMVKPILEETILDLVSDEAFLASKVLCIADLGCSSGPNSLSVISHIVNTITTTCHKQHRQPPEFQVLLNDLPGNDFNIVFKSLPSFYDKLKRGNINHGRSCFVAAMPGSFHHRLFPRKSIHFIHSSYSLHYLSQVPKGLVSEEGTQLNKGNTYIASTTPQVVSRAYYEQFKHDFYSFLHSRSEEVIKGGRAVLTLTGRRTDDPSCDENCVPWKMITLALKDIAEEGHIEEAHIDSFNFSYYAPSAAEVQDIILLQGSFSLTRLEGFEIGWDSNMTTGNTSFDNLRRARYVSKYVRAISEPMLSSHFGALVMDALFRRHIERVAEHYNKEEPTFNSLVITLIRK</sequence>
<keyword evidence="1" id="KW-0479">Metal-binding</keyword>
<evidence type="ECO:0000313" key="3">
    <source>
        <dbReference type="EMBL" id="KAK9101114.1"/>
    </source>
</evidence>
<reference evidence="3 4" key="1">
    <citation type="submission" date="2024-01" db="EMBL/GenBank/DDBJ databases">
        <title>Genome assemblies of Stephania.</title>
        <authorList>
            <person name="Yang L."/>
        </authorList>
    </citation>
    <scope>NUCLEOTIDE SEQUENCE [LARGE SCALE GENOMIC DNA]</scope>
    <source>
        <strain evidence="3">JXDWG</strain>
        <tissue evidence="3">Leaf</tissue>
    </source>
</reference>
<dbReference type="InterPro" id="IPR005299">
    <property type="entry name" value="MeTrfase_7"/>
</dbReference>
<dbReference type="InterPro" id="IPR036770">
    <property type="entry name" value="Ankyrin_rpt-contain_sf"/>
</dbReference>
<evidence type="ECO:0000313" key="4">
    <source>
        <dbReference type="Proteomes" id="UP001419268"/>
    </source>
</evidence>
<dbReference type="AlphaFoldDB" id="A0AAP0HYL6"/>
<dbReference type="Pfam" id="PF03492">
    <property type="entry name" value="Methyltransf_7"/>
    <property type="match status" value="1"/>
</dbReference>